<gene>
    <name evidence="2" type="ORF">F53441_8415</name>
</gene>
<reference evidence="2" key="1">
    <citation type="submission" date="2020-01" db="EMBL/GenBank/DDBJ databases">
        <title>Identification and distribution of gene clusters putatively required for synthesis of sphingolipid metabolism inhibitors in phylogenetically diverse species of the filamentous fungus Fusarium.</title>
        <authorList>
            <person name="Kim H.-S."/>
            <person name="Busman M."/>
            <person name="Brown D.W."/>
            <person name="Divon H."/>
            <person name="Uhlig S."/>
            <person name="Proctor R.H."/>
        </authorList>
    </citation>
    <scope>NUCLEOTIDE SEQUENCE</scope>
    <source>
        <strain evidence="2">NRRL 53441</strain>
    </source>
</reference>
<evidence type="ECO:0000313" key="2">
    <source>
        <dbReference type="EMBL" id="KAF4448099.1"/>
    </source>
</evidence>
<sequence>MFHHIKHLHLPRARQPHAVLTPLSISPSCVSLVRAIGAFVLTYRKIRDVERISPGLHSCRTVFKRIQEDAPDEATTRSSAKSRVASQSPRISWTMKGHDDMEMMHFSMSMNWRCDSPPTCSIYPPRAHPAANPTIQTASQFLRMVQNGDSEAPTKKSNADFKAMFLASGKSEDKKTEDGEKKKESES</sequence>
<evidence type="ECO:0000256" key="1">
    <source>
        <dbReference type="SAM" id="MobiDB-lite"/>
    </source>
</evidence>
<keyword evidence="3" id="KW-1185">Reference proteome</keyword>
<dbReference type="EMBL" id="JAADJG010000359">
    <property type="protein sequence ID" value="KAF4448099.1"/>
    <property type="molecule type" value="Genomic_DNA"/>
</dbReference>
<protein>
    <submittedName>
        <fullName evidence="2">Uncharacterized protein</fullName>
    </submittedName>
</protein>
<proteinExistence type="predicted"/>
<feature type="compositionally biased region" description="Polar residues" evidence="1">
    <location>
        <begin position="76"/>
        <end position="90"/>
    </location>
</feature>
<accession>A0A8H4KE46</accession>
<feature type="compositionally biased region" description="Basic and acidic residues" evidence="1">
    <location>
        <begin position="170"/>
        <end position="187"/>
    </location>
</feature>
<organism evidence="2 3">
    <name type="scientific">Fusarium austroafricanum</name>
    <dbReference type="NCBI Taxonomy" id="2364996"/>
    <lineage>
        <taxon>Eukaryota</taxon>
        <taxon>Fungi</taxon>
        <taxon>Dikarya</taxon>
        <taxon>Ascomycota</taxon>
        <taxon>Pezizomycotina</taxon>
        <taxon>Sordariomycetes</taxon>
        <taxon>Hypocreomycetidae</taxon>
        <taxon>Hypocreales</taxon>
        <taxon>Nectriaceae</taxon>
        <taxon>Fusarium</taxon>
        <taxon>Fusarium concolor species complex</taxon>
    </lineage>
</organism>
<name>A0A8H4KE46_9HYPO</name>
<dbReference type="Proteomes" id="UP000605986">
    <property type="component" value="Unassembled WGS sequence"/>
</dbReference>
<dbReference type="AlphaFoldDB" id="A0A8H4KE46"/>
<evidence type="ECO:0000313" key="3">
    <source>
        <dbReference type="Proteomes" id="UP000605986"/>
    </source>
</evidence>
<feature type="region of interest" description="Disordered" evidence="1">
    <location>
        <begin position="165"/>
        <end position="187"/>
    </location>
</feature>
<feature type="region of interest" description="Disordered" evidence="1">
    <location>
        <begin position="70"/>
        <end position="90"/>
    </location>
</feature>
<comment type="caution">
    <text evidence="2">The sequence shown here is derived from an EMBL/GenBank/DDBJ whole genome shotgun (WGS) entry which is preliminary data.</text>
</comment>